<dbReference type="Pfam" id="PF08843">
    <property type="entry name" value="AbiEii"/>
    <property type="match status" value="1"/>
</dbReference>
<accession>A0ABX7JSS5</accession>
<dbReference type="EMBL" id="CP070506">
    <property type="protein sequence ID" value="QSB38426.1"/>
    <property type="molecule type" value="Genomic_DNA"/>
</dbReference>
<reference evidence="1 2" key="1">
    <citation type="submission" date="2021-02" db="EMBL/GenBank/DDBJ databases">
        <title>Genomic and phenotypic characterization of Pseudomonas hygromyciniae, a novel bacterial species discovered from a commercially purchased antibiotic vial.</title>
        <authorList>
            <person name="Turner T.L."/>
            <person name="Mitra S.D."/>
            <person name="Kochan T.J."/>
            <person name="Pincus N.B."/>
            <person name="Lebrun-Corbin M."/>
            <person name="Cheung B."/>
            <person name="Gatesy S.W."/>
            <person name="Afzal T."/>
            <person name="Ozer E.A."/>
            <person name="Hauser A.R."/>
        </authorList>
    </citation>
    <scope>NUCLEOTIDE SEQUENCE [LARGE SCALE GENOMIC DNA]</scope>
    <source>
        <strain evidence="1 2">SDM007</strain>
    </source>
</reference>
<dbReference type="GO" id="GO:0016740">
    <property type="term" value="F:transferase activity"/>
    <property type="evidence" value="ECO:0007669"/>
    <property type="project" value="UniProtKB-KW"/>
</dbReference>
<dbReference type="RefSeq" id="WP_098950601.1">
    <property type="nucleotide sequence ID" value="NZ_CP070506.1"/>
</dbReference>
<proteinExistence type="predicted"/>
<evidence type="ECO:0000313" key="1">
    <source>
        <dbReference type="EMBL" id="QSB38426.1"/>
    </source>
</evidence>
<sequence length="312" mass="34624">MSLDPRYAAQVRLLVQVIPYVAAEHCFALKGGTAINLFVRDLPRLSVDIDLAYLPSSDRHQALLDVRAALGRIADAVGLGLPNTGATVQSNRDDELRILVRSQQAQIKVEVSPVLRGTVHQPTERAVVAQVEDEFGFASILCVSLPDLYGGKICAALDRQHPRDLFDVMLMLREEGLTREIFEGFLVYLISHGRPMAELLSPRWKKLDGIFQAEFSGMTREPVTLDQLESTRASLLTAIREQFTERDAAFLLSLKRGEPDWSLLNLPGIDQLPAVRWKLRNIMEMSASRRAGAVDTLQTVVDQILAGRATQG</sequence>
<evidence type="ECO:0000313" key="2">
    <source>
        <dbReference type="Proteomes" id="UP000663249"/>
    </source>
</evidence>
<dbReference type="Proteomes" id="UP000663249">
    <property type="component" value="Chromosome"/>
</dbReference>
<protein>
    <submittedName>
        <fullName evidence="1">Nucleotidyl transferase AbiEii/AbiGii toxin family protein</fullName>
    </submittedName>
</protein>
<gene>
    <name evidence="1" type="ORF">JTY93_19440</name>
</gene>
<organism evidence="1 2">
    <name type="scientific">Pseudomonas hygromyciniae</name>
    <dbReference type="NCBI Taxonomy" id="2812000"/>
    <lineage>
        <taxon>Bacteria</taxon>
        <taxon>Pseudomonadati</taxon>
        <taxon>Pseudomonadota</taxon>
        <taxon>Gammaproteobacteria</taxon>
        <taxon>Pseudomonadales</taxon>
        <taxon>Pseudomonadaceae</taxon>
        <taxon>Pseudomonas</taxon>
    </lineage>
</organism>
<keyword evidence="2" id="KW-1185">Reference proteome</keyword>
<name>A0ABX7JSS5_9PSED</name>
<dbReference type="InterPro" id="IPR014942">
    <property type="entry name" value="AbiEii"/>
</dbReference>
<keyword evidence="1" id="KW-0808">Transferase</keyword>
<dbReference type="Gene3D" id="3.10.450.620">
    <property type="entry name" value="JHP933, nucleotidyltransferase-like core domain"/>
    <property type="match status" value="1"/>
</dbReference>